<feature type="region of interest" description="Disordered" evidence="1">
    <location>
        <begin position="1"/>
        <end position="82"/>
    </location>
</feature>
<protein>
    <recommendedName>
        <fullName evidence="5">DUF3105 domain-containing protein</fullName>
    </recommendedName>
</protein>
<dbReference type="RefSeq" id="WP_246406194.1">
    <property type="nucleotide sequence ID" value="NZ_JACCFS010000001.1"/>
</dbReference>
<keyword evidence="2" id="KW-0812">Transmembrane</keyword>
<dbReference type="Proteomes" id="UP000572051">
    <property type="component" value="Unassembled WGS sequence"/>
</dbReference>
<evidence type="ECO:0000256" key="2">
    <source>
        <dbReference type="SAM" id="Phobius"/>
    </source>
</evidence>
<keyword evidence="2" id="KW-0472">Membrane</keyword>
<sequence>MTSPQEPHPQGPHAHGPQQPGPYGGPHGPAQGGPAPGAPYGGAPAGGMPPGPYGPGAGGPYGGPPQGPHGHYAPPPAPRKKGGGGVIAAVIGGVVLVLLLVVGGVVAFVMTRSDGGGGALAGGEIEGVRFFDELPREHVQEGETVDYDGNLPPVGGEHYPIWQDCGVYDEPLRAEYAVHSLEHGAVWIGYDPALPESDVQALADLYSPGDYLLISPMEGVETPVVASAWGVQLPLDGVDDPRLPRFLAEYTQGERTPEPGAACSGGYSGAQ</sequence>
<name>A0A7Z0ENK5_9ACTN</name>
<keyword evidence="2" id="KW-1133">Transmembrane helix</keyword>
<feature type="compositionally biased region" description="Gly residues" evidence="1">
    <location>
        <begin position="22"/>
        <end position="45"/>
    </location>
</feature>
<feature type="compositionally biased region" description="Pro residues" evidence="1">
    <location>
        <begin position="62"/>
        <end position="77"/>
    </location>
</feature>
<dbReference type="Pfam" id="PF11303">
    <property type="entry name" value="DUF3105"/>
    <property type="match status" value="1"/>
</dbReference>
<dbReference type="InterPro" id="IPR021454">
    <property type="entry name" value="DUF3105"/>
</dbReference>
<reference evidence="3 4" key="1">
    <citation type="submission" date="2020-07" db="EMBL/GenBank/DDBJ databases">
        <title>Sequencing the genomes of 1000 actinobacteria strains.</title>
        <authorList>
            <person name="Klenk H.-P."/>
        </authorList>
    </citation>
    <scope>NUCLEOTIDE SEQUENCE [LARGE SCALE GENOMIC DNA]</scope>
    <source>
        <strain evidence="3 4">DSM 44442</strain>
    </source>
</reference>
<comment type="caution">
    <text evidence="3">The sequence shown here is derived from an EMBL/GenBank/DDBJ whole genome shotgun (WGS) entry which is preliminary data.</text>
</comment>
<evidence type="ECO:0008006" key="5">
    <source>
        <dbReference type="Google" id="ProtNLM"/>
    </source>
</evidence>
<organism evidence="3 4">
    <name type="scientific">Nocardiopsis aegyptia</name>
    <dbReference type="NCBI Taxonomy" id="220378"/>
    <lineage>
        <taxon>Bacteria</taxon>
        <taxon>Bacillati</taxon>
        <taxon>Actinomycetota</taxon>
        <taxon>Actinomycetes</taxon>
        <taxon>Streptosporangiales</taxon>
        <taxon>Nocardiopsidaceae</taxon>
        <taxon>Nocardiopsis</taxon>
    </lineage>
</organism>
<evidence type="ECO:0000313" key="4">
    <source>
        <dbReference type="Proteomes" id="UP000572051"/>
    </source>
</evidence>
<evidence type="ECO:0000256" key="1">
    <source>
        <dbReference type="SAM" id="MobiDB-lite"/>
    </source>
</evidence>
<dbReference type="EMBL" id="JACCFS010000001">
    <property type="protein sequence ID" value="NYJ34573.1"/>
    <property type="molecule type" value="Genomic_DNA"/>
</dbReference>
<keyword evidence="4" id="KW-1185">Reference proteome</keyword>
<dbReference type="AlphaFoldDB" id="A0A7Z0ENK5"/>
<accession>A0A7Z0ENK5</accession>
<evidence type="ECO:0000313" key="3">
    <source>
        <dbReference type="EMBL" id="NYJ34573.1"/>
    </source>
</evidence>
<gene>
    <name evidence="3" type="ORF">HNR10_002454</name>
</gene>
<feature type="transmembrane region" description="Helical" evidence="2">
    <location>
        <begin position="86"/>
        <end position="110"/>
    </location>
</feature>
<proteinExistence type="predicted"/>
<feature type="compositionally biased region" description="Pro residues" evidence="1">
    <location>
        <begin position="1"/>
        <end position="10"/>
    </location>
</feature>